<evidence type="ECO:0000313" key="2">
    <source>
        <dbReference type="EMBL" id="MEQ2216155.1"/>
    </source>
</evidence>
<name>A0ABV0S7H8_9TELE</name>
<protein>
    <submittedName>
        <fullName evidence="2">Uncharacterized protein</fullName>
    </submittedName>
</protein>
<organism evidence="2 3">
    <name type="scientific">Xenoophorus captivus</name>
    <dbReference type="NCBI Taxonomy" id="1517983"/>
    <lineage>
        <taxon>Eukaryota</taxon>
        <taxon>Metazoa</taxon>
        <taxon>Chordata</taxon>
        <taxon>Craniata</taxon>
        <taxon>Vertebrata</taxon>
        <taxon>Euteleostomi</taxon>
        <taxon>Actinopterygii</taxon>
        <taxon>Neopterygii</taxon>
        <taxon>Teleostei</taxon>
        <taxon>Neoteleostei</taxon>
        <taxon>Acanthomorphata</taxon>
        <taxon>Ovalentaria</taxon>
        <taxon>Atherinomorphae</taxon>
        <taxon>Cyprinodontiformes</taxon>
        <taxon>Goodeidae</taxon>
        <taxon>Xenoophorus</taxon>
    </lineage>
</organism>
<proteinExistence type="predicted"/>
<reference evidence="2 3" key="1">
    <citation type="submission" date="2021-06" db="EMBL/GenBank/DDBJ databases">
        <authorList>
            <person name="Palmer J.M."/>
        </authorList>
    </citation>
    <scope>NUCLEOTIDE SEQUENCE [LARGE SCALE GENOMIC DNA]</scope>
    <source>
        <strain evidence="2 3">XC_2019</strain>
        <tissue evidence="2">Muscle</tissue>
    </source>
</reference>
<evidence type="ECO:0000313" key="3">
    <source>
        <dbReference type="Proteomes" id="UP001434883"/>
    </source>
</evidence>
<feature type="chain" id="PRO_5046081915" evidence="1">
    <location>
        <begin position="28"/>
        <end position="145"/>
    </location>
</feature>
<feature type="signal peptide" evidence="1">
    <location>
        <begin position="1"/>
        <end position="27"/>
    </location>
</feature>
<evidence type="ECO:0000256" key="1">
    <source>
        <dbReference type="SAM" id="SignalP"/>
    </source>
</evidence>
<comment type="caution">
    <text evidence="2">The sequence shown here is derived from an EMBL/GenBank/DDBJ whole genome shotgun (WGS) entry which is preliminary data.</text>
</comment>
<sequence length="145" mass="16796">MAERWKFYGVLITTLLVVMLLPGEYTARDYMYHQCAVIVLKDNYKCGSMSPKLPGIKHLMNLALIVKHNLNVSLQLRVCTMTANSGNSLRRDQRFVLTVYFVRYPIQNPKVRVKIYSTHQFPSALDNFLSIREEYESTKPVHAAR</sequence>
<keyword evidence="3" id="KW-1185">Reference proteome</keyword>
<dbReference type="EMBL" id="JAHRIN010069692">
    <property type="protein sequence ID" value="MEQ2216155.1"/>
    <property type="molecule type" value="Genomic_DNA"/>
</dbReference>
<gene>
    <name evidence="2" type="ORF">XENOCAPTIV_011588</name>
</gene>
<keyword evidence="1" id="KW-0732">Signal</keyword>
<dbReference type="Proteomes" id="UP001434883">
    <property type="component" value="Unassembled WGS sequence"/>
</dbReference>
<accession>A0ABV0S7H8</accession>